<evidence type="ECO:0000313" key="8">
    <source>
        <dbReference type="EMBL" id="WPX97747.1"/>
    </source>
</evidence>
<comment type="similarity">
    <text evidence="1 7">Belongs to the endoribonuclease YbeY family.</text>
</comment>
<dbReference type="PANTHER" id="PTHR46986:SF1">
    <property type="entry name" value="ENDORIBONUCLEASE YBEY, CHLOROPLASTIC"/>
    <property type="match status" value="1"/>
</dbReference>
<evidence type="ECO:0000256" key="6">
    <source>
        <dbReference type="ARBA" id="ARBA00022833"/>
    </source>
</evidence>
<dbReference type="EC" id="3.1.-.-" evidence="7"/>
<dbReference type="RefSeq" id="WP_323722398.1">
    <property type="nucleotide sequence ID" value="NZ_CP110343.1"/>
</dbReference>
<comment type="function">
    <text evidence="7">Single strand-specific metallo-endoribonuclease involved in late-stage 70S ribosome quality control and in maturation of the 3' terminus of the 16S rRNA.</text>
</comment>
<reference evidence="8" key="1">
    <citation type="submission" date="2022-10" db="EMBL/GenBank/DDBJ databases">
        <title>Host association and intracellularity evolved multiple times independently in the Rickettsiales.</title>
        <authorList>
            <person name="Castelli M."/>
            <person name="Nardi T."/>
            <person name="Gammuto L."/>
            <person name="Bellinzona G."/>
            <person name="Sabaneyeva E."/>
            <person name="Potekhin A."/>
            <person name="Serra V."/>
            <person name="Petroni G."/>
            <person name="Sassera D."/>
        </authorList>
    </citation>
    <scope>NUCLEOTIDE SEQUENCE [LARGE SCALE GENOMIC DNA]</scope>
    <source>
        <strain evidence="8">US_Bl 11III1</strain>
    </source>
</reference>
<name>A0ABZ0UPZ4_9RICK</name>
<keyword evidence="4 7" id="KW-0255">Endonuclease</keyword>
<evidence type="ECO:0000313" key="9">
    <source>
        <dbReference type="Proteomes" id="UP001325140"/>
    </source>
</evidence>
<dbReference type="InterPro" id="IPR002036">
    <property type="entry name" value="YbeY"/>
</dbReference>
<accession>A0ABZ0UPZ4</accession>
<protein>
    <recommendedName>
        <fullName evidence="7">Endoribonuclease YbeY</fullName>
        <ecNumber evidence="7">3.1.-.-</ecNumber>
    </recommendedName>
</protein>
<comment type="subcellular location">
    <subcellularLocation>
        <location evidence="7">Cytoplasm</location>
    </subcellularLocation>
</comment>
<keyword evidence="7" id="KW-0963">Cytoplasm</keyword>
<dbReference type="EMBL" id="CP110343">
    <property type="protein sequence ID" value="WPX97747.1"/>
    <property type="molecule type" value="Genomic_DNA"/>
</dbReference>
<keyword evidence="2 7" id="KW-0540">Nuclease</keyword>
<feature type="binding site" evidence="7">
    <location>
        <position position="139"/>
    </location>
    <ligand>
        <name>Zn(2+)</name>
        <dbReference type="ChEBI" id="CHEBI:29105"/>
        <note>catalytic</note>
    </ligand>
</feature>
<evidence type="ECO:0000256" key="2">
    <source>
        <dbReference type="ARBA" id="ARBA00022722"/>
    </source>
</evidence>
<evidence type="ECO:0000256" key="7">
    <source>
        <dbReference type="HAMAP-Rule" id="MF_00009"/>
    </source>
</evidence>
<organism evidence="8 9">
    <name type="scientific">Candidatus Fokinia crypta</name>
    <dbReference type="NCBI Taxonomy" id="1920990"/>
    <lineage>
        <taxon>Bacteria</taxon>
        <taxon>Pseudomonadati</taxon>
        <taxon>Pseudomonadota</taxon>
        <taxon>Alphaproteobacteria</taxon>
        <taxon>Rickettsiales</taxon>
        <taxon>Candidatus Midichloriaceae</taxon>
        <taxon>Candidatus Fokinia</taxon>
    </lineage>
</organism>
<dbReference type="Gene3D" id="3.40.390.30">
    <property type="entry name" value="Metalloproteases ('zincins'), catalytic domain"/>
    <property type="match status" value="1"/>
</dbReference>
<keyword evidence="5 7" id="KW-0378">Hydrolase</keyword>
<dbReference type="InterPro" id="IPR023091">
    <property type="entry name" value="MetalPrtase_cat_dom_sf_prd"/>
</dbReference>
<evidence type="ECO:0000256" key="3">
    <source>
        <dbReference type="ARBA" id="ARBA00022723"/>
    </source>
</evidence>
<sequence length="175" mass="20497">MLKEISVYITCCRWRKEVAFQSEELRDLQFSDVKFDNVKKYTYAITEFTLEYLSNIKRHNNGIRLEVILCGTRKMIALNKAYRGLNKSTNVLSFSQIIKNSENNDELIGDLYICHKPIVDEISELNVTFLHRFTQLIVHGILHITGYDHDNKSSADEMELIEDMLMNKIGFSKFY</sequence>
<evidence type="ECO:0000256" key="5">
    <source>
        <dbReference type="ARBA" id="ARBA00022801"/>
    </source>
</evidence>
<dbReference type="PANTHER" id="PTHR46986">
    <property type="entry name" value="ENDORIBONUCLEASE YBEY, CHLOROPLASTIC"/>
    <property type="match status" value="1"/>
</dbReference>
<feature type="binding site" evidence="7">
    <location>
        <position position="143"/>
    </location>
    <ligand>
        <name>Zn(2+)</name>
        <dbReference type="ChEBI" id="CHEBI:29105"/>
        <note>catalytic</note>
    </ligand>
</feature>
<keyword evidence="7" id="KW-0690">Ribosome biogenesis</keyword>
<proteinExistence type="inferred from homology"/>
<dbReference type="Pfam" id="PF02130">
    <property type="entry name" value="YbeY"/>
    <property type="match status" value="1"/>
</dbReference>
<gene>
    <name evidence="7" type="primary">ybeY</name>
    <name evidence="8" type="ORF">Fokcrypt_00263</name>
</gene>
<comment type="cofactor">
    <cofactor evidence="7">
        <name>Zn(2+)</name>
        <dbReference type="ChEBI" id="CHEBI:29105"/>
    </cofactor>
    <text evidence="7">Binds 1 zinc ion.</text>
</comment>
<keyword evidence="7" id="KW-0698">rRNA processing</keyword>
<keyword evidence="6 7" id="KW-0862">Zinc</keyword>
<feature type="binding site" evidence="7">
    <location>
        <position position="149"/>
    </location>
    <ligand>
        <name>Zn(2+)</name>
        <dbReference type="ChEBI" id="CHEBI:29105"/>
        <note>catalytic</note>
    </ligand>
</feature>
<dbReference type="SUPFAM" id="SSF55486">
    <property type="entry name" value="Metalloproteases ('zincins'), catalytic domain"/>
    <property type="match status" value="1"/>
</dbReference>
<evidence type="ECO:0000256" key="4">
    <source>
        <dbReference type="ARBA" id="ARBA00022759"/>
    </source>
</evidence>
<keyword evidence="9" id="KW-1185">Reference proteome</keyword>
<dbReference type="Proteomes" id="UP001325140">
    <property type="component" value="Chromosome"/>
</dbReference>
<keyword evidence="3 7" id="KW-0479">Metal-binding</keyword>
<dbReference type="NCBIfam" id="TIGR00043">
    <property type="entry name" value="rRNA maturation RNase YbeY"/>
    <property type="match status" value="1"/>
</dbReference>
<dbReference type="HAMAP" id="MF_00009">
    <property type="entry name" value="Endoribonucl_YbeY"/>
    <property type="match status" value="1"/>
</dbReference>
<evidence type="ECO:0000256" key="1">
    <source>
        <dbReference type="ARBA" id="ARBA00010875"/>
    </source>
</evidence>